<feature type="domain" description="BURP" evidence="3">
    <location>
        <begin position="95"/>
        <end position="303"/>
    </location>
</feature>
<dbReference type="EMBL" id="JAHRHJ020003461">
    <property type="protein sequence ID" value="KAH9291683.1"/>
    <property type="molecule type" value="Genomic_DNA"/>
</dbReference>
<dbReference type="PANTHER" id="PTHR31458">
    <property type="entry name" value="POLYGALACTURONASE 1 BETA-LIKE PROTEIN 2"/>
    <property type="match status" value="1"/>
</dbReference>
<dbReference type="InterPro" id="IPR051897">
    <property type="entry name" value="PG-associated_BURP"/>
</dbReference>
<keyword evidence="5" id="KW-1185">Reference proteome</keyword>
<comment type="caution">
    <text evidence="4">The sequence shown here is derived from an EMBL/GenBank/DDBJ whole genome shotgun (WGS) entry which is preliminary data.</text>
</comment>
<dbReference type="PANTHER" id="PTHR31458:SF2">
    <property type="entry name" value="POLYGALACTURONASE 1 BETA-LIKE PROTEIN 2"/>
    <property type="match status" value="1"/>
</dbReference>
<accession>A0AA38F6R6</accession>
<dbReference type="Pfam" id="PF03181">
    <property type="entry name" value="BURP"/>
    <property type="match status" value="1"/>
</dbReference>
<dbReference type="PROSITE" id="PS51277">
    <property type="entry name" value="BURP"/>
    <property type="match status" value="1"/>
</dbReference>
<evidence type="ECO:0000256" key="2">
    <source>
        <dbReference type="ARBA" id="ARBA00023180"/>
    </source>
</evidence>
<reference evidence="4 5" key="1">
    <citation type="journal article" date="2021" name="Nat. Plants">
        <title>The Taxus genome provides insights into paclitaxel biosynthesis.</title>
        <authorList>
            <person name="Xiong X."/>
            <person name="Gou J."/>
            <person name="Liao Q."/>
            <person name="Li Y."/>
            <person name="Zhou Q."/>
            <person name="Bi G."/>
            <person name="Li C."/>
            <person name="Du R."/>
            <person name="Wang X."/>
            <person name="Sun T."/>
            <person name="Guo L."/>
            <person name="Liang H."/>
            <person name="Lu P."/>
            <person name="Wu Y."/>
            <person name="Zhang Z."/>
            <person name="Ro D.K."/>
            <person name="Shang Y."/>
            <person name="Huang S."/>
            <person name="Yan J."/>
        </authorList>
    </citation>
    <scope>NUCLEOTIDE SEQUENCE [LARGE SCALE GENOMIC DNA]</scope>
    <source>
        <strain evidence="4">Ta-2019</strain>
    </source>
</reference>
<evidence type="ECO:0000256" key="1">
    <source>
        <dbReference type="ARBA" id="ARBA00022729"/>
    </source>
</evidence>
<protein>
    <recommendedName>
        <fullName evidence="3">BURP domain-containing protein</fullName>
    </recommendedName>
</protein>
<evidence type="ECO:0000313" key="5">
    <source>
        <dbReference type="Proteomes" id="UP000824469"/>
    </source>
</evidence>
<proteinExistence type="predicted"/>
<organism evidence="4 5">
    <name type="scientific">Taxus chinensis</name>
    <name type="common">Chinese yew</name>
    <name type="synonym">Taxus wallichiana var. chinensis</name>
    <dbReference type="NCBI Taxonomy" id="29808"/>
    <lineage>
        <taxon>Eukaryota</taxon>
        <taxon>Viridiplantae</taxon>
        <taxon>Streptophyta</taxon>
        <taxon>Embryophyta</taxon>
        <taxon>Tracheophyta</taxon>
        <taxon>Spermatophyta</taxon>
        <taxon>Pinopsida</taxon>
        <taxon>Pinidae</taxon>
        <taxon>Conifers II</taxon>
        <taxon>Cupressales</taxon>
        <taxon>Taxaceae</taxon>
        <taxon>Taxus</taxon>
    </lineage>
</organism>
<name>A0AA38F6R6_TAXCH</name>
<feature type="non-terminal residue" evidence="4">
    <location>
        <position position="1"/>
    </location>
</feature>
<dbReference type="Proteomes" id="UP000824469">
    <property type="component" value="Unassembled WGS sequence"/>
</dbReference>
<dbReference type="InterPro" id="IPR004873">
    <property type="entry name" value="BURP_dom"/>
</dbReference>
<dbReference type="OMA" id="TLEICHK"/>
<keyword evidence="1" id="KW-0732">Signal</keyword>
<evidence type="ECO:0000313" key="4">
    <source>
        <dbReference type="EMBL" id="KAH9291683.1"/>
    </source>
</evidence>
<keyword evidence="2" id="KW-0325">Glycoprotein</keyword>
<gene>
    <name evidence="4" type="ORF">KI387_043132</name>
</gene>
<evidence type="ECO:0000259" key="3">
    <source>
        <dbReference type="PROSITE" id="PS51277"/>
    </source>
</evidence>
<sequence>YCGGVAAPAVARKASRRRIPQRLAARLSPLSLPQLQSFITMLKNKDAASFDAEEFCSSANLLCRQDMAYHPAVGSQYSCSIHCRKGDAVENMHMFLDKNELRESGEITLPDLRSTITWKSFWPRVLAELMPPVSTANLSQILTLLNIPPESNVSRNMASSLELCEASREEGEVKRCITSVEDMAEFVLSVSGSGVELLTDPSTVGSGQTVKVRKASRRENVKGSKLRVACHSFVYPYGLFYCHSFPGSDVFGLELEAVENENRVIRNATAICHYFPNAGPGNDAACHLVFGDMMLWLPKSAQT</sequence>
<dbReference type="AlphaFoldDB" id="A0AA38F6R6"/>
<dbReference type="SMART" id="SM01045">
    <property type="entry name" value="BURP"/>
    <property type="match status" value="1"/>
</dbReference>